<comment type="caution">
    <text evidence="1">The sequence shown here is derived from an EMBL/GenBank/DDBJ whole genome shotgun (WGS) entry which is preliminary data.</text>
</comment>
<evidence type="ECO:0000313" key="2">
    <source>
        <dbReference type="Proteomes" id="UP001062846"/>
    </source>
</evidence>
<dbReference type="Proteomes" id="UP001062846">
    <property type="component" value="Chromosome 2"/>
</dbReference>
<reference evidence="1" key="1">
    <citation type="submission" date="2022-02" db="EMBL/GenBank/DDBJ databases">
        <title>Plant Genome Project.</title>
        <authorList>
            <person name="Zhang R.-G."/>
        </authorList>
    </citation>
    <scope>NUCLEOTIDE SEQUENCE</scope>
    <source>
        <strain evidence="1">AT1</strain>
    </source>
</reference>
<evidence type="ECO:0000313" key="1">
    <source>
        <dbReference type="EMBL" id="KAI8567860.1"/>
    </source>
</evidence>
<name>A0ACC0PQ77_RHOML</name>
<keyword evidence="2" id="KW-1185">Reference proteome</keyword>
<proteinExistence type="predicted"/>
<gene>
    <name evidence="1" type="ORF">RHMOL_Rhmol02G0154600</name>
</gene>
<protein>
    <submittedName>
        <fullName evidence="1">Uncharacterized protein</fullName>
    </submittedName>
</protein>
<sequence>MFGHATKSSENEVVSKIAKIEAQETKQKSVSKDFINSIWWNDNCEFLEVDAVGTAGGLLCIWNSKVFCLEETVGSRNFIIMSSLSIVENEE</sequence>
<organism evidence="1 2">
    <name type="scientific">Rhododendron molle</name>
    <name type="common">Chinese azalea</name>
    <name type="synonym">Azalea mollis</name>
    <dbReference type="NCBI Taxonomy" id="49168"/>
    <lineage>
        <taxon>Eukaryota</taxon>
        <taxon>Viridiplantae</taxon>
        <taxon>Streptophyta</taxon>
        <taxon>Embryophyta</taxon>
        <taxon>Tracheophyta</taxon>
        <taxon>Spermatophyta</taxon>
        <taxon>Magnoliopsida</taxon>
        <taxon>eudicotyledons</taxon>
        <taxon>Gunneridae</taxon>
        <taxon>Pentapetalae</taxon>
        <taxon>asterids</taxon>
        <taxon>Ericales</taxon>
        <taxon>Ericaceae</taxon>
        <taxon>Ericoideae</taxon>
        <taxon>Rhodoreae</taxon>
        <taxon>Rhododendron</taxon>
    </lineage>
</organism>
<dbReference type="EMBL" id="CM046389">
    <property type="protein sequence ID" value="KAI8567860.1"/>
    <property type="molecule type" value="Genomic_DNA"/>
</dbReference>
<accession>A0ACC0PQ77</accession>